<comment type="caution">
    <text evidence="2">The sequence shown here is derived from an EMBL/GenBank/DDBJ whole genome shotgun (WGS) entry which is preliminary data.</text>
</comment>
<dbReference type="SMART" id="SM00710">
    <property type="entry name" value="PbH1"/>
    <property type="match status" value="5"/>
</dbReference>
<dbReference type="AlphaFoldDB" id="A0A1Q6J3S1"/>
<dbReference type="RefSeq" id="WP_321673511.1">
    <property type="nucleotide sequence ID" value="NZ_JBCHIJ010000011.1"/>
</dbReference>
<evidence type="ECO:0000313" key="3">
    <source>
        <dbReference type="Proteomes" id="UP000186631"/>
    </source>
</evidence>
<dbReference type="Gene3D" id="2.160.20.10">
    <property type="entry name" value="Single-stranded right-handed beta-helix, Pectin lyase-like"/>
    <property type="match status" value="3"/>
</dbReference>
<reference evidence="2 3" key="1">
    <citation type="journal article" date="2016" name="Nat. Biotechnol.">
        <title>Measurement of bacterial replication rates in microbial communities.</title>
        <authorList>
            <person name="Brown C.T."/>
            <person name="Olm M.R."/>
            <person name="Thomas B.C."/>
            <person name="Banfield J.F."/>
        </authorList>
    </citation>
    <scope>NUCLEOTIDE SEQUENCE [LARGE SCALE GENOMIC DNA]</scope>
    <source>
        <strain evidence="2">42_262</strain>
    </source>
</reference>
<proteinExistence type="predicted"/>
<accession>A0A1Q6J3S1</accession>
<organism evidence="2 3">
    <name type="scientific">Phocaeicola vulgatus</name>
    <name type="common">Bacteroides vulgatus</name>
    <dbReference type="NCBI Taxonomy" id="821"/>
    <lineage>
        <taxon>Bacteria</taxon>
        <taxon>Pseudomonadati</taxon>
        <taxon>Bacteroidota</taxon>
        <taxon>Bacteroidia</taxon>
        <taxon>Bacteroidales</taxon>
        <taxon>Bacteroidaceae</taxon>
        <taxon>Phocaeicola</taxon>
    </lineage>
</organism>
<dbReference type="InterPro" id="IPR006626">
    <property type="entry name" value="PbH1"/>
</dbReference>
<dbReference type="InterPro" id="IPR011050">
    <property type="entry name" value="Pectin_lyase_fold/virulence"/>
</dbReference>
<dbReference type="Pfam" id="PF23763">
    <property type="entry name" value="Beta-barrel_GLAA-B_I"/>
    <property type="match status" value="1"/>
</dbReference>
<dbReference type="SUPFAM" id="SSF51126">
    <property type="entry name" value="Pectin lyase-like"/>
    <property type="match status" value="1"/>
</dbReference>
<name>A0A1Q6J3S1_PHOVU</name>
<gene>
    <name evidence="2" type="ORF">BHV80_10310</name>
</gene>
<dbReference type="InterPro" id="IPR012334">
    <property type="entry name" value="Pectin_lyas_fold"/>
</dbReference>
<dbReference type="PROSITE" id="PS51257">
    <property type="entry name" value="PROKAR_LIPOPROTEIN"/>
    <property type="match status" value="1"/>
</dbReference>
<protein>
    <recommendedName>
        <fullName evidence="1">GLAA-B beta-barrel domain-containing protein</fullName>
    </recommendedName>
</protein>
<feature type="domain" description="GLAA-B beta-barrel" evidence="1">
    <location>
        <begin position="133"/>
        <end position="230"/>
    </location>
</feature>
<evidence type="ECO:0000313" key="2">
    <source>
        <dbReference type="EMBL" id="OKZ47727.1"/>
    </source>
</evidence>
<dbReference type="EMBL" id="MNQV01000191">
    <property type="protein sequence ID" value="OKZ47727.1"/>
    <property type="molecule type" value="Genomic_DNA"/>
</dbReference>
<dbReference type="Proteomes" id="UP000186631">
    <property type="component" value="Unassembled WGS sequence"/>
</dbReference>
<evidence type="ECO:0000259" key="1">
    <source>
        <dbReference type="Pfam" id="PF23763"/>
    </source>
</evidence>
<dbReference type="InterPro" id="IPR057275">
    <property type="entry name" value="Beta-barrel_GLAA-B_I"/>
</dbReference>
<sequence length="605" mass="68821">MKQNFLFILLILLLGMAGCTVDRSCIYKVDDFGAVSGDSSVNTTVAVYRAVQALSGSDSAVLFFPKGTYHFWVDSIYNLHKAFNLKNLKNVQIEGNGSNFIFHGPLMIGSIDSCENIRIQNFNIDWQRPYITQGVVKACGKRYIDLEIDKEQYPYRISAGDSLFQGIGEGWTLGVANYNLYDKDRQEIVYRTRDMPLGSEMFVSKAKELSSGLVRFEGDMKFVPEIGTYVALWHGRYMTEGFNLFGSKDVDFKNINIYHCPSHGLVGVRCENISAKNVNMTVNKRKGRIFSLIADAFHFNTCRGIIRIDSCIHTGQGDDFINVHGMYVEIGKIVNSRQFITGTSPRQNMTLGVGDQLWFIKRGTLSREEVNEISSISDTVNAEHKPCKLVTFKYDMPAWVTDNDFVENKSYVANFQMSNCRILKKHRARGILVTTPGKVVIENNYFRTAGAAILIEGDIKQWYESGACENVQIRNNVFEDCFTSGHEWGEAVITITPSYRPDSDTALCYHKNIHITNNIFRHYDYALLYARAVKGLYFCHNKVERTYTYKPFYRETMFCLDGCKDVEIINNNIAGDVLGKNIVLLHSKKDILKKVDKELDIEMLK</sequence>